<dbReference type="SUPFAM" id="SSF53163">
    <property type="entry name" value="HybD-like"/>
    <property type="match status" value="1"/>
</dbReference>
<comment type="caution">
    <text evidence="1">The sequence shown here is derived from an EMBL/GenBank/DDBJ whole genome shotgun (WGS) entry which is preliminary data.</text>
</comment>
<dbReference type="EMBL" id="SSOD01000004">
    <property type="protein sequence ID" value="THF62596.1"/>
    <property type="molecule type" value="Genomic_DNA"/>
</dbReference>
<gene>
    <name evidence="1" type="ORF">E6O51_06445</name>
</gene>
<dbReference type="GO" id="GO:0016485">
    <property type="term" value="P:protein processing"/>
    <property type="evidence" value="ECO:0007669"/>
    <property type="project" value="TreeGrafter"/>
</dbReference>
<protein>
    <submittedName>
        <fullName evidence="1">Hydrogenase maturation protease</fullName>
    </submittedName>
</protein>
<dbReference type="InterPro" id="IPR023430">
    <property type="entry name" value="Pept_HybD-like_dom_sf"/>
</dbReference>
<dbReference type="NCBIfam" id="TIGR00072">
    <property type="entry name" value="hydrog_prot"/>
    <property type="match status" value="1"/>
</dbReference>
<keyword evidence="2" id="KW-1185">Reference proteome</keyword>
<dbReference type="InterPro" id="IPR000671">
    <property type="entry name" value="Peptidase_A31"/>
</dbReference>
<dbReference type="OrthoDB" id="9808862at2"/>
<organism evidence="1 2">
    <name type="scientific">Pseudothauera rhizosphaerae</name>
    <dbReference type="NCBI Taxonomy" id="2565932"/>
    <lineage>
        <taxon>Bacteria</taxon>
        <taxon>Pseudomonadati</taxon>
        <taxon>Pseudomonadota</taxon>
        <taxon>Betaproteobacteria</taxon>
        <taxon>Rhodocyclales</taxon>
        <taxon>Zoogloeaceae</taxon>
        <taxon>Pseudothauera</taxon>
    </lineage>
</organism>
<reference evidence="1 2" key="1">
    <citation type="submission" date="2019-04" db="EMBL/GenBank/DDBJ databases">
        <title>Azoarcus rhizosphaerae sp. nov. isolated from rhizosphere of Ficus religiosa.</title>
        <authorList>
            <person name="Lin S.-Y."/>
            <person name="Hameed A."/>
            <person name="Hsu Y.-H."/>
            <person name="Young C.-C."/>
        </authorList>
    </citation>
    <scope>NUCLEOTIDE SEQUENCE [LARGE SCALE GENOMIC DNA]</scope>
    <source>
        <strain evidence="1 2">CC-YHH848</strain>
    </source>
</reference>
<dbReference type="GO" id="GO:0004175">
    <property type="term" value="F:endopeptidase activity"/>
    <property type="evidence" value="ECO:0007669"/>
    <property type="project" value="TreeGrafter"/>
</dbReference>
<keyword evidence="1" id="KW-0378">Hydrolase</keyword>
<dbReference type="PANTHER" id="PTHR30302">
    <property type="entry name" value="HYDROGENASE 1 MATURATION PROTEASE"/>
    <property type="match status" value="1"/>
</dbReference>
<sequence>MEGPAPRVLVLAVGNESRGDDALGPLLARRLEELDLPGVRVLADFQLQVEHALEMDGAARVLFVDAARGLAGPFSLAPVAPAAGRTAFSHALAPAAVLAVFEQVLGRPAPPAWVLGVAGESFELGEGLSPQSAAAAEQAWALLQRLLARAADWDSELTAR</sequence>
<keyword evidence="1" id="KW-0645">Protease</keyword>
<dbReference type="RefSeq" id="WP_136384150.1">
    <property type="nucleotide sequence ID" value="NZ_SSOD01000004.1"/>
</dbReference>
<dbReference type="PANTHER" id="PTHR30302:SF5">
    <property type="entry name" value="SLR1876 PROTEIN"/>
    <property type="match status" value="1"/>
</dbReference>
<name>A0A4S4AVM4_9RHOO</name>
<evidence type="ECO:0000313" key="1">
    <source>
        <dbReference type="EMBL" id="THF62596.1"/>
    </source>
</evidence>
<accession>A0A4S4AVM4</accession>
<dbReference type="Proteomes" id="UP000307956">
    <property type="component" value="Unassembled WGS sequence"/>
</dbReference>
<dbReference type="GO" id="GO:0008047">
    <property type="term" value="F:enzyme activator activity"/>
    <property type="evidence" value="ECO:0007669"/>
    <property type="project" value="InterPro"/>
</dbReference>
<proteinExistence type="predicted"/>
<dbReference type="Gene3D" id="3.40.50.1450">
    <property type="entry name" value="HybD-like"/>
    <property type="match status" value="1"/>
</dbReference>
<evidence type="ECO:0000313" key="2">
    <source>
        <dbReference type="Proteomes" id="UP000307956"/>
    </source>
</evidence>
<dbReference type="AlphaFoldDB" id="A0A4S4AVM4"/>